<dbReference type="InterPro" id="IPR032466">
    <property type="entry name" value="Metal_Hydrolase"/>
</dbReference>
<dbReference type="Proteomes" id="UP001251528">
    <property type="component" value="Unassembled WGS sequence"/>
</dbReference>
<organism evidence="2 3">
    <name type="scientific">Conoideocrella luteorostrata</name>
    <dbReference type="NCBI Taxonomy" id="1105319"/>
    <lineage>
        <taxon>Eukaryota</taxon>
        <taxon>Fungi</taxon>
        <taxon>Dikarya</taxon>
        <taxon>Ascomycota</taxon>
        <taxon>Pezizomycotina</taxon>
        <taxon>Sordariomycetes</taxon>
        <taxon>Hypocreomycetidae</taxon>
        <taxon>Hypocreales</taxon>
        <taxon>Clavicipitaceae</taxon>
        <taxon>Conoideocrella</taxon>
    </lineage>
</organism>
<dbReference type="SUPFAM" id="SSF51338">
    <property type="entry name" value="Composite domain of metallo-dependent hydrolases"/>
    <property type="match status" value="2"/>
</dbReference>
<dbReference type="Gene3D" id="3.20.20.140">
    <property type="entry name" value="Metal-dependent hydrolases"/>
    <property type="match status" value="1"/>
</dbReference>
<gene>
    <name evidence="2" type="ORF">QQS21_006052</name>
</gene>
<dbReference type="InterPro" id="IPR057744">
    <property type="entry name" value="OTAase-like"/>
</dbReference>
<dbReference type="EMBL" id="JASWJB010000107">
    <property type="protein sequence ID" value="KAK2597355.1"/>
    <property type="molecule type" value="Genomic_DNA"/>
</dbReference>
<dbReference type="GO" id="GO:0016810">
    <property type="term" value="F:hydrolase activity, acting on carbon-nitrogen (but not peptide) bonds"/>
    <property type="evidence" value="ECO:0007669"/>
    <property type="project" value="InterPro"/>
</dbReference>
<dbReference type="PANTHER" id="PTHR43135:SF3">
    <property type="entry name" value="ALPHA-D-RIBOSE 1-METHYLPHOSPHONATE 5-TRIPHOSPHATE DIPHOSPHATASE"/>
    <property type="match status" value="1"/>
</dbReference>
<evidence type="ECO:0000259" key="1">
    <source>
        <dbReference type="Pfam" id="PF01979"/>
    </source>
</evidence>
<protein>
    <recommendedName>
        <fullName evidence="1">Amidohydrolase-related domain-containing protein</fullName>
    </recommendedName>
</protein>
<accession>A0AAJ0CNH5</accession>
<name>A0AAJ0CNH5_9HYPO</name>
<dbReference type="InterPro" id="IPR006680">
    <property type="entry name" value="Amidohydro-rel"/>
</dbReference>
<feature type="domain" description="Amidohydrolase-related" evidence="1">
    <location>
        <begin position="118"/>
        <end position="479"/>
    </location>
</feature>
<dbReference type="CDD" id="cd01299">
    <property type="entry name" value="Met_dep_hydrolase_A"/>
    <property type="match status" value="1"/>
</dbReference>
<evidence type="ECO:0000313" key="2">
    <source>
        <dbReference type="EMBL" id="KAK2597355.1"/>
    </source>
</evidence>
<dbReference type="PANTHER" id="PTHR43135">
    <property type="entry name" value="ALPHA-D-RIBOSE 1-METHYLPHOSPHONATE 5-TRIPHOSPHATE DIPHOSPHATASE"/>
    <property type="match status" value="1"/>
</dbReference>
<dbReference type="SUPFAM" id="SSF51556">
    <property type="entry name" value="Metallo-dependent hydrolases"/>
    <property type="match status" value="1"/>
</dbReference>
<reference evidence="2" key="1">
    <citation type="submission" date="2023-06" db="EMBL/GenBank/DDBJ databases">
        <title>Conoideocrella luteorostrata (Hypocreales: Clavicipitaceae), a potential biocontrol fungus for elongate hemlock scale in United States Christmas tree production areas.</title>
        <authorList>
            <person name="Barrett H."/>
            <person name="Lovett B."/>
            <person name="Macias A.M."/>
            <person name="Stajich J.E."/>
            <person name="Kasson M.T."/>
        </authorList>
    </citation>
    <scope>NUCLEOTIDE SEQUENCE</scope>
    <source>
        <strain evidence="2">ARSEF 14590</strain>
    </source>
</reference>
<comment type="caution">
    <text evidence="2">The sequence shown here is derived from an EMBL/GenBank/DDBJ whole genome shotgun (WGS) entry which is preliminary data.</text>
</comment>
<evidence type="ECO:0000313" key="3">
    <source>
        <dbReference type="Proteomes" id="UP001251528"/>
    </source>
</evidence>
<dbReference type="InterPro" id="IPR051781">
    <property type="entry name" value="Metallo-dep_Hydrolase"/>
</dbReference>
<sequence>MTRRIVEHRPVQQEIVHDGTDSREPSVAGPPFPSRLCSLSMGMTITPQVGQTHSENICISKKFIYTIVKADLLIPGDGEPMAHAALVAEEKLIVWVGTQDNLPVRYIEKARRIHTVPYLMPGLWDCHAHLMTGGEDEATWPPYMGFVAGDPVADGARLGRLCWEILQRGYTSIRDLAGYGCEIAKPINEGTIPGPNIYSSGACISQLAGHGDVFSIPAGDVLLSLGVGQIRPGHFATKPSCIVNGQDECRLGVRLQIRRGAKCIKILASGGVMSSDDDPTLAQFSPGELEVLVDEATRFNRAVAAHVHGIPGILAAVKAGVTTVEHASFADEECIRLIKEKNIVYVATREAIQIIPTIGHGVPKRVLDKAKLVAAHHMMAYKAAVKAGVTFALGTDATSMLTMARELEWAVEAGLSNLEALKAATANGPLTVKGQAPKTGQLKVGYEADFIGVIENPVDDVKVLQKVDNIKWVWKGGKLFKGPGVGPWGEA</sequence>
<proteinExistence type="predicted"/>
<dbReference type="Pfam" id="PF01979">
    <property type="entry name" value="Amidohydro_1"/>
    <property type="match status" value="1"/>
</dbReference>
<keyword evidence="3" id="KW-1185">Reference proteome</keyword>
<dbReference type="InterPro" id="IPR011059">
    <property type="entry name" value="Metal-dep_hydrolase_composite"/>
</dbReference>
<dbReference type="AlphaFoldDB" id="A0AAJ0CNH5"/>